<feature type="non-terminal residue" evidence="3">
    <location>
        <position position="1"/>
    </location>
</feature>
<evidence type="ECO:0000313" key="3">
    <source>
        <dbReference type="EMBL" id="RDY04114.1"/>
    </source>
</evidence>
<name>A0A371HN52_MUCPR</name>
<gene>
    <name evidence="3" type="ORF">CR513_12215</name>
</gene>
<keyword evidence="2" id="KW-0472">Membrane</keyword>
<evidence type="ECO:0000313" key="4">
    <source>
        <dbReference type="Proteomes" id="UP000257109"/>
    </source>
</evidence>
<keyword evidence="2" id="KW-0812">Transmembrane</keyword>
<dbReference type="AlphaFoldDB" id="A0A371HN52"/>
<evidence type="ECO:0000256" key="2">
    <source>
        <dbReference type="SAM" id="Phobius"/>
    </source>
</evidence>
<keyword evidence="4" id="KW-1185">Reference proteome</keyword>
<dbReference type="EMBL" id="QJKJ01002149">
    <property type="protein sequence ID" value="RDY04114.1"/>
    <property type="molecule type" value="Genomic_DNA"/>
</dbReference>
<feature type="transmembrane region" description="Helical" evidence="2">
    <location>
        <begin position="117"/>
        <end position="137"/>
    </location>
</feature>
<protein>
    <recommendedName>
        <fullName evidence="5">Localized to the inner membrane of the chloroplast</fullName>
    </recommendedName>
</protein>
<dbReference type="GO" id="GO:0009535">
    <property type="term" value="C:chloroplast thylakoid membrane"/>
    <property type="evidence" value="ECO:0007669"/>
    <property type="project" value="TreeGrafter"/>
</dbReference>
<dbReference type="Proteomes" id="UP000257109">
    <property type="component" value="Unassembled WGS sequence"/>
</dbReference>
<feature type="compositionally biased region" description="Acidic residues" evidence="1">
    <location>
        <begin position="197"/>
        <end position="212"/>
    </location>
</feature>
<dbReference type="OrthoDB" id="1700403at2759"/>
<dbReference type="PANTHER" id="PTHR34048:SF6">
    <property type="entry name" value="PROTEIN, PUTATIVE-RELATED"/>
    <property type="match status" value="1"/>
</dbReference>
<comment type="caution">
    <text evidence="3">The sequence shown here is derived from an EMBL/GenBank/DDBJ whole genome shotgun (WGS) entry which is preliminary data.</text>
</comment>
<sequence length="212" mass="23114">MVVNNESKSAKREVGSVVVRFRFLRGSKITIREEERKTQFQFRSAEMAALSSFIATPKNPETHFLSGSPLKPMNKCILKISSGELFPGSSFRAKPTRNQPLVIRAGGYGGRSSSGNIFIGGFVLGGIVVGALGCVYAPQISKVLAAADSKDLMRKLPKFMYDEEKALEKTRKVLTEKIAQLNSAIDGFSVQLRPSEEPNESPVDTEEIGASL</sequence>
<accession>A0A371HN52</accession>
<keyword evidence="2" id="KW-1133">Transmembrane helix</keyword>
<feature type="region of interest" description="Disordered" evidence="1">
    <location>
        <begin position="190"/>
        <end position="212"/>
    </location>
</feature>
<dbReference type="GO" id="GO:0009706">
    <property type="term" value="C:chloroplast inner membrane"/>
    <property type="evidence" value="ECO:0007669"/>
    <property type="project" value="TreeGrafter"/>
</dbReference>
<organism evidence="3 4">
    <name type="scientific">Mucuna pruriens</name>
    <name type="common">Velvet bean</name>
    <name type="synonym">Dolichos pruriens</name>
    <dbReference type="NCBI Taxonomy" id="157652"/>
    <lineage>
        <taxon>Eukaryota</taxon>
        <taxon>Viridiplantae</taxon>
        <taxon>Streptophyta</taxon>
        <taxon>Embryophyta</taxon>
        <taxon>Tracheophyta</taxon>
        <taxon>Spermatophyta</taxon>
        <taxon>Magnoliopsida</taxon>
        <taxon>eudicotyledons</taxon>
        <taxon>Gunneridae</taxon>
        <taxon>Pentapetalae</taxon>
        <taxon>rosids</taxon>
        <taxon>fabids</taxon>
        <taxon>Fabales</taxon>
        <taxon>Fabaceae</taxon>
        <taxon>Papilionoideae</taxon>
        <taxon>50 kb inversion clade</taxon>
        <taxon>NPAAA clade</taxon>
        <taxon>indigoferoid/millettioid clade</taxon>
        <taxon>Phaseoleae</taxon>
        <taxon>Mucuna</taxon>
    </lineage>
</organism>
<evidence type="ECO:0000256" key="1">
    <source>
        <dbReference type="SAM" id="MobiDB-lite"/>
    </source>
</evidence>
<proteinExistence type="predicted"/>
<reference evidence="3" key="1">
    <citation type="submission" date="2018-05" db="EMBL/GenBank/DDBJ databases">
        <title>Draft genome of Mucuna pruriens seed.</title>
        <authorList>
            <person name="Nnadi N.E."/>
            <person name="Vos R."/>
            <person name="Hasami M.H."/>
            <person name="Devisetty U.K."/>
            <person name="Aguiy J.C."/>
        </authorList>
    </citation>
    <scope>NUCLEOTIDE SEQUENCE [LARGE SCALE GENOMIC DNA]</scope>
    <source>
        <strain evidence="3">JCA_2017</strain>
    </source>
</reference>
<evidence type="ECO:0008006" key="5">
    <source>
        <dbReference type="Google" id="ProtNLM"/>
    </source>
</evidence>
<dbReference type="STRING" id="157652.A0A371HN52"/>
<dbReference type="InterPro" id="IPR040377">
    <property type="entry name" value="Ssl2009-like"/>
</dbReference>
<dbReference type="PANTHER" id="PTHR34048">
    <property type="entry name" value="LOW-DENSITY RECEPTOR-LIKE PROTEIN"/>
    <property type="match status" value="1"/>
</dbReference>